<reference evidence="2 3" key="1">
    <citation type="journal article" date="2019" name="Int. J. Syst. Evol. Microbiol.">
        <title>The Global Catalogue of Microorganisms (GCM) 10K type strain sequencing project: providing services to taxonomists for standard genome sequencing and annotation.</title>
        <authorList>
            <consortium name="The Broad Institute Genomics Platform"/>
            <consortium name="The Broad Institute Genome Sequencing Center for Infectious Disease"/>
            <person name="Wu L."/>
            <person name="Ma J."/>
        </authorList>
    </citation>
    <scope>NUCLEOTIDE SEQUENCE [LARGE SCALE GENOMIC DNA]</scope>
    <source>
        <strain evidence="2 3">JCM 14303</strain>
    </source>
</reference>
<evidence type="ECO:0000259" key="1">
    <source>
        <dbReference type="Pfam" id="PF03724"/>
    </source>
</evidence>
<gene>
    <name evidence="2" type="ORF">GCM10009741_66560</name>
</gene>
<dbReference type="PANTHER" id="PTHR35535">
    <property type="entry name" value="HEAT SHOCK PROTEIN HSLJ"/>
    <property type="match status" value="1"/>
</dbReference>
<organism evidence="2 3">
    <name type="scientific">Kribbella lupini</name>
    <dbReference type="NCBI Taxonomy" id="291602"/>
    <lineage>
        <taxon>Bacteria</taxon>
        <taxon>Bacillati</taxon>
        <taxon>Actinomycetota</taxon>
        <taxon>Actinomycetes</taxon>
        <taxon>Propionibacteriales</taxon>
        <taxon>Kribbellaceae</taxon>
        <taxon>Kribbella</taxon>
    </lineage>
</organism>
<dbReference type="Proteomes" id="UP001500363">
    <property type="component" value="Unassembled WGS sequence"/>
</dbReference>
<dbReference type="EMBL" id="BAAANC010000004">
    <property type="protein sequence ID" value="GAA1552742.1"/>
    <property type="molecule type" value="Genomic_DNA"/>
</dbReference>
<keyword evidence="3" id="KW-1185">Reference proteome</keyword>
<proteinExistence type="predicted"/>
<comment type="caution">
    <text evidence="2">The sequence shown here is derived from an EMBL/GenBank/DDBJ whole genome shotgun (WGS) entry which is preliminary data.</text>
</comment>
<dbReference type="InterPro" id="IPR053147">
    <property type="entry name" value="Hsp_HslJ-like"/>
</dbReference>
<dbReference type="Pfam" id="PF03724">
    <property type="entry name" value="META"/>
    <property type="match status" value="2"/>
</dbReference>
<feature type="domain" description="DUF306" evidence="1">
    <location>
        <begin position="22"/>
        <end position="127"/>
    </location>
</feature>
<name>A0ABN2C4R2_9ACTN</name>
<protein>
    <submittedName>
        <fullName evidence="2">META domain-containing protein</fullName>
    </submittedName>
</protein>
<dbReference type="InterPro" id="IPR038670">
    <property type="entry name" value="HslJ-like_sf"/>
</dbReference>
<evidence type="ECO:0000313" key="3">
    <source>
        <dbReference type="Proteomes" id="UP001500363"/>
    </source>
</evidence>
<dbReference type="PANTHER" id="PTHR35535:SF2">
    <property type="entry name" value="DUF306 DOMAIN-CONTAINING PROTEIN"/>
    <property type="match status" value="1"/>
</dbReference>
<dbReference type="InterPro" id="IPR005184">
    <property type="entry name" value="DUF306_Meta_HslJ"/>
</dbReference>
<accession>A0ABN2C4R2</accession>
<feature type="domain" description="DUF306" evidence="1">
    <location>
        <begin position="139"/>
        <end position="240"/>
    </location>
</feature>
<dbReference type="Gene3D" id="2.40.128.270">
    <property type="match status" value="2"/>
</dbReference>
<evidence type="ECO:0000313" key="2">
    <source>
        <dbReference type="EMBL" id="GAA1552742.1"/>
    </source>
</evidence>
<sequence length="249" mass="25847">MLAVAGLVVLTGCGQDLAASGLGGKTYLATGLSENGVPKKIAPGTTISLQFKDDGSLFANAGCNHIGGKASTRGDKLKVGDLNMTQMACDEPRQGQEEWLLALLESEPTWKTDADKLTITSGGKVLQLQDREIAQPDVALDGTKWVLDSVVAGESVSSPSNGGVHLTINGDRVTGSTSCNELQGVVARTGDQLTFGEIGTTRRACTGPAAELEKTVLATLNGEVTYTVDADKLRLRTPAQDGLDFNAAG</sequence>